<feature type="transmembrane region" description="Helical" evidence="6">
    <location>
        <begin position="247"/>
        <end position="271"/>
    </location>
</feature>
<dbReference type="InterPro" id="IPR011701">
    <property type="entry name" value="MFS"/>
</dbReference>
<dbReference type="PANTHER" id="PTHR23501">
    <property type="entry name" value="MAJOR FACILITATOR SUPERFAMILY"/>
    <property type="match status" value="1"/>
</dbReference>
<accession>A0A2D3V649</accession>
<dbReference type="Proteomes" id="UP000225277">
    <property type="component" value="Unassembled WGS sequence"/>
</dbReference>
<evidence type="ECO:0000313" key="8">
    <source>
        <dbReference type="EMBL" id="CZT25782.1"/>
    </source>
</evidence>
<evidence type="ECO:0000256" key="6">
    <source>
        <dbReference type="SAM" id="Phobius"/>
    </source>
</evidence>
<dbReference type="EMBL" id="FJUY01000030">
    <property type="protein sequence ID" value="CZT25782.1"/>
    <property type="molecule type" value="Genomic_DNA"/>
</dbReference>
<dbReference type="AlphaFoldDB" id="A0A2D3V649"/>
<dbReference type="OrthoDB" id="10021397at2759"/>
<name>A0A2D3V649_9PEZI</name>
<protein>
    <recommendedName>
        <fullName evidence="7">Major facilitator superfamily (MFS) profile domain-containing protein</fullName>
    </recommendedName>
</protein>
<keyword evidence="2 6" id="KW-0812">Transmembrane</keyword>
<feature type="transmembrane region" description="Helical" evidence="6">
    <location>
        <begin position="94"/>
        <end position="115"/>
    </location>
</feature>
<feature type="transmembrane region" description="Helical" evidence="6">
    <location>
        <begin position="215"/>
        <end position="235"/>
    </location>
</feature>
<dbReference type="InterPro" id="IPR036259">
    <property type="entry name" value="MFS_trans_sf"/>
</dbReference>
<proteinExistence type="predicted"/>
<evidence type="ECO:0000313" key="9">
    <source>
        <dbReference type="Proteomes" id="UP000225277"/>
    </source>
</evidence>
<keyword evidence="9" id="KW-1185">Reference proteome</keyword>
<organism evidence="8 9">
    <name type="scientific">Ramularia collo-cygni</name>
    <dbReference type="NCBI Taxonomy" id="112498"/>
    <lineage>
        <taxon>Eukaryota</taxon>
        <taxon>Fungi</taxon>
        <taxon>Dikarya</taxon>
        <taxon>Ascomycota</taxon>
        <taxon>Pezizomycotina</taxon>
        <taxon>Dothideomycetes</taxon>
        <taxon>Dothideomycetidae</taxon>
        <taxon>Mycosphaerellales</taxon>
        <taxon>Mycosphaerellaceae</taxon>
        <taxon>Ramularia</taxon>
    </lineage>
</organism>
<evidence type="ECO:0000256" key="5">
    <source>
        <dbReference type="SAM" id="MobiDB-lite"/>
    </source>
</evidence>
<dbReference type="Gene3D" id="1.20.1250.20">
    <property type="entry name" value="MFS general substrate transporter like domains"/>
    <property type="match status" value="1"/>
</dbReference>
<dbReference type="GO" id="GO:0022857">
    <property type="term" value="F:transmembrane transporter activity"/>
    <property type="evidence" value="ECO:0007669"/>
    <property type="project" value="InterPro"/>
</dbReference>
<feature type="transmembrane region" description="Helical" evidence="6">
    <location>
        <begin position="463"/>
        <end position="480"/>
    </location>
</feature>
<evidence type="ECO:0000256" key="2">
    <source>
        <dbReference type="ARBA" id="ARBA00022692"/>
    </source>
</evidence>
<dbReference type="RefSeq" id="XP_023632440.1">
    <property type="nucleotide sequence ID" value="XM_023776672.1"/>
</dbReference>
<feature type="transmembrane region" description="Helical" evidence="6">
    <location>
        <begin position="525"/>
        <end position="547"/>
    </location>
</feature>
<sequence>MLSPTNLLARLRSKWLVLPSRSSSINPLAAPPTSPESSKEKSAEEGLDNNLNGWKLAGVVISLNAANGVASVDLLGVTAVLPAVSDHFTSGGNIAWAATTQLIGATVGLAVLGYLSDTWSRRKMLLISISILILSSLACALSRYQSRTDLFSALRTCSGIATGSISNLVNIAQNDFLPPARRLKYQGVQGTSVALGSILGMMVGAVFASSSRWHFFYYFVAALAACSWLAIFLYVPANRKSPERDQIRAVVGTIDFWGILSGTAFIVPGLLMLSKNSNLERAVLIVLGTTSAISLALFLYLGFKGDRGTVRPIVPFELFRNRTIATVIVQNIFLGAAYYTFNYYMPINLQVVRELSPIKASSYQVPYYITHGVWSTASALIILRLQRKGGRSYSLIFFAGFATWTIAMVALAVDSEYPVSGVVIFLMVLVGIGTGSSFQNSVMAISAQASIETRGLAVGTRNVLRFFGGALGTAISSAVMRNRLLAEIPEGLVDFRLAASTFSNAALERFNAEQADAVQHAYNNAITWVFGTAAIMVGVCFVLCPLIKDQSQKQMQDEESGEKGHNTTHTDSGPGATSTDGAVLAEQTFPPQEKA</sequence>
<evidence type="ECO:0000256" key="1">
    <source>
        <dbReference type="ARBA" id="ARBA00004141"/>
    </source>
</evidence>
<feature type="transmembrane region" description="Helical" evidence="6">
    <location>
        <begin position="190"/>
        <end position="209"/>
    </location>
</feature>
<feature type="compositionally biased region" description="Polar residues" evidence="5">
    <location>
        <begin position="567"/>
        <end position="580"/>
    </location>
</feature>
<feature type="region of interest" description="Disordered" evidence="5">
    <location>
        <begin position="553"/>
        <end position="595"/>
    </location>
</feature>
<dbReference type="PROSITE" id="PS50850">
    <property type="entry name" value="MFS"/>
    <property type="match status" value="1"/>
</dbReference>
<dbReference type="Pfam" id="PF07690">
    <property type="entry name" value="MFS_1"/>
    <property type="match status" value="1"/>
</dbReference>
<dbReference type="SUPFAM" id="SSF103473">
    <property type="entry name" value="MFS general substrate transporter"/>
    <property type="match status" value="1"/>
</dbReference>
<comment type="subcellular location">
    <subcellularLocation>
        <location evidence="1">Membrane</location>
        <topology evidence="1">Multi-pass membrane protein</topology>
    </subcellularLocation>
</comment>
<evidence type="ECO:0000256" key="3">
    <source>
        <dbReference type="ARBA" id="ARBA00022989"/>
    </source>
</evidence>
<dbReference type="InterPro" id="IPR020846">
    <property type="entry name" value="MFS_dom"/>
</dbReference>
<keyword evidence="4 6" id="KW-0472">Membrane</keyword>
<feature type="transmembrane region" description="Helical" evidence="6">
    <location>
        <begin position="283"/>
        <end position="303"/>
    </location>
</feature>
<feature type="region of interest" description="Disordered" evidence="5">
    <location>
        <begin position="25"/>
        <end position="46"/>
    </location>
</feature>
<feature type="transmembrane region" description="Helical" evidence="6">
    <location>
        <begin position="395"/>
        <end position="413"/>
    </location>
</feature>
<reference evidence="8 9" key="1">
    <citation type="submission" date="2016-03" db="EMBL/GenBank/DDBJ databases">
        <authorList>
            <person name="Ploux O."/>
        </authorList>
    </citation>
    <scope>NUCLEOTIDE SEQUENCE [LARGE SCALE GENOMIC DNA]</scope>
    <source>
        <strain evidence="8 9">URUG2</strain>
    </source>
</reference>
<feature type="transmembrane region" description="Helical" evidence="6">
    <location>
        <begin position="419"/>
        <end position="442"/>
    </location>
</feature>
<dbReference type="Gene3D" id="1.20.1720.10">
    <property type="entry name" value="Multidrug resistance protein D"/>
    <property type="match status" value="1"/>
</dbReference>
<feature type="domain" description="Major facilitator superfamily (MFS) profile" evidence="7">
    <location>
        <begin position="59"/>
        <end position="552"/>
    </location>
</feature>
<evidence type="ECO:0000256" key="4">
    <source>
        <dbReference type="ARBA" id="ARBA00023136"/>
    </source>
</evidence>
<evidence type="ECO:0000259" key="7">
    <source>
        <dbReference type="PROSITE" id="PS50850"/>
    </source>
</evidence>
<feature type="transmembrane region" description="Helical" evidence="6">
    <location>
        <begin position="365"/>
        <end position="383"/>
    </location>
</feature>
<keyword evidence="3 6" id="KW-1133">Transmembrane helix</keyword>
<dbReference type="PANTHER" id="PTHR23501:SF78">
    <property type="entry name" value="MAJOR FACILITATOR SUPERFAMILY (MFS) PROFILE DOMAIN-CONTAINING PROTEIN-RELATED"/>
    <property type="match status" value="1"/>
</dbReference>
<dbReference type="GeneID" id="35606469"/>
<dbReference type="GO" id="GO:0005886">
    <property type="term" value="C:plasma membrane"/>
    <property type="evidence" value="ECO:0007669"/>
    <property type="project" value="TreeGrafter"/>
</dbReference>
<gene>
    <name evidence="8" type="ORF">RCC_11451</name>
</gene>
<feature type="transmembrane region" description="Helical" evidence="6">
    <location>
        <begin position="324"/>
        <end position="345"/>
    </location>
</feature>
<dbReference type="STRING" id="112498.A0A2D3V649"/>